<feature type="compositionally biased region" description="Polar residues" evidence="5">
    <location>
        <begin position="18"/>
        <end position="41"/>
    </location>
</feature>
<feature type="compositionally biased region" description="Basic and acidic residues" evidence="5">
    <location>
        <begin position="105"/>
        <end position="119"/>
    </location>
</feature>
<dbReference type="AlphaFoldDB" id="A0A178DDX7"/>
<dbReference type="GO" id="GO:0000981">
    <property type="term" value="F:DNA-binding transcription factor activity, RNA polymerase II-specific"/>
    <property type="evidence" value="ECO:0007669"/>
    <property type="project" value="InterPro"/>
</dbReference>
<accession>A0A178DDX7</accession>
<name>A0A178DDX7_9EURO</name>
<dbReference type="InterPro" id="IPR001138">
    <property type="entry name" value="Zn2Cys6_DnaBD"/>
</dbReference>
<dbReference type="GO" id="GO:0008270">
    <property type="term" value="F:zinc ion binding"/>
    <property type="evidence" value="ECO:0007669"/>
    <property type="project" value="InterPro"/>
</dbReference>
<dbReference type="RefSeq" id="XP_022505210.1">
    <property type="nucleotide sequence ID" value="XM_022638927.1"/>
</dbReference>
<evidence type="ECO:0000256" key="4">
    <source>
        <dbReference type="ARBA" id="ARBA00023242"/>
    </source>
</evidence>
<evidence type="ECO:0000256" key="3">
    <source>
        <dbReference type="ARBA" id="ARBA00023163"/>
    </source>
</evidence>
<feature type="region of interest" description="Disordered" evidence="5">
    <location>
        <begin position="1"/>
        <end position="41"/>
    </location>
</feature>
<dbReference type="CDD" id="cd00067">
    <property type="entry name" value="GAL4"/>
    <property type="match status" value="1"/>
</dbReference>
<feature type="domain" description="Zn(2)-C6 fungal-type" evidence="6">
    <location>
        <begin position="155"/>
        <end position="187"/>
    </location>
</feature>
<feature type="compositionally biased region" description="Low complexity" evidence="5">
    <location>
        <begin position="91"/>
        <end position="101"/>
    </location>
</feature>
<dbReference type="PROSITE" id="PS50048">
    <property type="entry name" value="ZN2_CY6_FUNGAL_2"/>
    <property type="match status" value="1"/>
</dbReference>
<keyword evidence="2" id="KW-0238">DNA-binding</keyword>
<evidence type="ECO:0000256" key="2">
    <source>
        <dbReference type="ARBA" id="ARBA00023125"/>
    </source>
</evidence>
<reference evidence="7 8" key="1">
    <citation type="submission" date="2016-03" db="EMBL/GenBank/DDBJ databases">
        <title>The draft genome sequence of Fonsecaea nubica causative agent of cutaneous subcutaneous infection in human host.</title>
        <authorList>
            <person name="Costa F."/>
            <person name="Sybren D.H."/>
            <person name="Raittz R.T."/>
            <person name="Weiss V.A."/>
            <person name="Leao A.C."/>
            <person name="Gomes R."/>
            <person name="De Souza E.M."/>
            <person name="Pedrosa F.O."/>
            <person name="Steffens M.B."/>
            <person name="Bombassaro A."/>
            <person name="Tadra-Sfeir M.Z."/>
            <person name="Moreno L.F."/>
            <person name="Najafzadeh M.J."/>
            <person name="Felipe M.S."/>
            <person name="Teixeira M."/>
            <person name="Sun J."/>
            <person name="Xi L."/>
            <person name="Castro M.A."/>
            <person name="Vicente V.A."/>
        </authorList>
    </citation>
    <scope>NUCLEOTIDE SEQUENCE [LARGE SCALE GENOMIC DNA]</scope>
    <source>
        <strain evidence="7 8">CBS 269.64</strain>
    </source>
</reference>
<organism evidence="7 8">
    <name type="scientific">Fonsecaea nubica</name>
    <dbReference type="NCBI Taxonomy" id="856822"/>
    <lineage>
        <taxon>Eukaryota</taxon>
        <taxon>Fungi</taxon>
        <taxon>Dikarya</taxon>
        <taxon>Ascomycota</taxon>
        <taxon>Pezizomycotina</taxon>
        <taxon>Eurotiomycetes</taxon>
        <taxon>Chaetothyriomycetidae</taxon>
        <taxon>Chaetothyriales</taxon>
        <taxon>Herpotrichiellaceae</taxon>
        <taxon>Fonsecaea</taxon>
    </lineage>
</organism>
<evidence type="ECO:0000313" key="7">
    <source>
        <dbReference type="EMBL" id="OAL40198.1"/>
    </source>
</evidence>
<dbReference type="InterPro" id="IPR036864">
    <property type="entry name" value="Zn2-C6_fun-type_DNA-bd_sf"/>
</dbReference>
<keyword evidence="8" id="KW-1185">Reference proteome</keyword>
<dbReference type="Gene3D" id="4.10.240.10">
    <property type="entry name" value="Zn(2)-C6 fungal-type DNA-binding domain"/>
    <property type="match status" value="1"/>
</dbReference>
<sequence length="209" mass="22533">MDASDNNDHDNGSPRHPGSSTLVMRSGSNDCGGQVQSQRQHSSFYAVVVPKSRDRSLVQHAREALLLLGCDWESQNQSVSEGVSAPGVSGGSTRHTGHSGSDNPSQDHRDEEHIEKDKQANINDVHVSGSSPGRDGGGQHPRGGPQATRQQTGERCQRCILHRKRCDAVKPVCGNCAQRKRDPDCQWPGPVTRSQLLAARHPNATPSLS</sequence>
<keyword evidence="4" id="KW-0539">Nucleus</keyword>
<evidence type="ECO:0000259" key="6">
    <source>
        <dbReference type="PROSITE" id="PS50048"/>
    </source>
</evidence>
<evidence type="ECO:0000256" key="5">
    <source>
        <dbReference type="SAM" id="MobiDB-lite"/>
    </source>
</evidence>
<keyword evidence="1" id="KW-0805">Transcription regulation</keyword>
<dbReference type="OrthoDB" id="10261408at2759"/>
<dbReference type="Proteomes" id="UP000185904">
    <property type="component" value="Unassembled WGS sequence"/>
</dbReference>
<keyword evidence="3" id="KW-0804">Transcription</keyword>
<protein>
    <recommendedName>
        <fullName evidence="6">Zn(2)-C6 fungal-type domain-containing protein</fullName>
    </recommendedName>
</protein>
<dbReference type="GeneID" id="34584044"/>
<dbReference type="GO" id="GO:0003677">
    <property type="term" value="F:DNA binding"/>
    <property type="evidence" value="ECO:0007669"/>
    <property type="project" value="UniProtKB-KW"/>
</dbReference>
<gene>
    <name evidence="7" type="ORF">AYO20_00618</name>
</gene>
<feature type="region of interest" description="Disordered" evidence="5">
    <location>
        <begin position="78"/>
        <end position="153"/>
    </location>
</feature>
<evidence type="ECO:0000256" key="1">
    <source>
        <dbReference type="ARBA" id="ARBA00023015"/>
    </source>
</evidence>
<dbReference type="SMART" id="SM00066">
    <property type="entry name" value="GAL4"/>
    <property type="match status" value="1"/>
</dbReference>
<comment type="caution">
    <text evidence="7">The sequence shown here is derived from an EMBL/GenBank/DDBJ whole genome shotgun (WGS) entry which is preliminary data.</text>
</comment>
<evidence type="ECO:0000313" key="8">
    <source>
        <dbReference type="Proteomes" id="UP000185904"/>
    </source>
</evidence>
<proteinExistence type="predicted"/>
<dbReference type="EMBL" id="LVCJ01000002">
    <property type="protein sequence ID" value="OAL40198.1"/>
    <property type="molecule type" value="Genomic_DNA"/>
</dbReference>
<feature type="compositionally biased region" description="Basic and acidic residues" evidence="5">
    <location>
        <begin position="1"/>
        <end position="13"/>
    </location>
</feature>
<dbReference type="SUPFAM" id="SSF57701">
    <property type="entry name" value="Zn2/Cys6 DNA-binding domain"/>
    <property type="match status" value="1"/>
</dbReference>